<sequence length="95" mass="10970">MKAYIRPTLTHRERQIAAAEMDKITRKGICRAQWLMLIAFNEALGIGAQRIQRVMTSYAGLLTEFEAYARDGIEDEMLTRRLKQIGLDVKKLWEG</sequence>
<dbReference type="Proteomes" id="UP000196386">
    <property type="component" value="Unassembled WGS sequence"/>
</dbReference>
<gene>
    <name evidence="2" type="ORF">B5F11_18725</name>
    <name evidence="1" type="ORF">ERS852551_03556</name>
</gene>
<reference evidence="2" key="3">
    <citation type="journal article" date="2018" name="BMC Genomics">
        <title>Whole genome sequencing and function prediction of 133 gut anaerobes isolated from chicken caecum in pure cultures.</title>
        <authorList>
            <person name="Medvecky M."/>
            <person name="Cejkova D."/>
            <person name="Polansky O."/>
            <person name="Karasova D."/>
            <person name="Kubasova T."/>
            <person name="Cizek A."/>
            <person name="Rychlik I."/>
        </authorList>
    </citation>
    <scope>NUCLEOTIDE SEQUENCE</scope>
    <source>
        <strain evidence="2">An175</strain>
    </source>
</reference>
<accession>A0A174UFI0</accession>
<protein>
    <submittedName>
        <fullName evidence="1">Uncharacterized protein</fullName>
    </submittedName>
</protein>
<dbReference type="AlphaFoldDB" id="A0A174UFI0"/>
<evidence type="ECO:0000313" key="3">
    <source>
        <dbReference type="Proteomes" id="UP000095765"/>
    </source>
</evidence>
<reference evidence="4" key="2">
    <citation type="submission" date="2017-04" db="EMBL/GenBank/DDBJ databases">
        <title>Function of individual gut microbiota members based on whole genome sequencing of pure cultures obtained from chicken caecum.</title>
        <authorList>
            <person name="Medvecky M."/>
            <person name="Cejkova D."/>
            <person name="Polansky O."/>
            <person name="Karasova D."/>
            <person name="Kubasova T."/>
            <person name="Cizek A."/>
            <person name="Rychlik I."/>
        </authorList>
    </citation>
    <scope>NUCLEOTIDE SEQUENCE [LARGE SCALE GENOMIC DNA]</scope>
    <source>
        <strain evidence="4">An175</strain>
    </source>
</reference>
<dbReference type="EMBL" id="NFKP01000036">
    <property type="protein sequence ID" value="OUP67145.1"/>
    <property type="molecule type" value="Genomic_DNA"/>
</dbReference>
<organism evidence="1 3">
    <name type="scientific">Anaerotruncus colihominis</name>
    <dbReference type="NCBI Taxonomy" id="169435"/>
    <lineage>
        <taxon>Bacteria</taxon>
        <taxon>Bacillati</taxon>
        <taxon>Bacillota</taxon>
        <taxon>Clostridia</taxon>
        <taxon>Eubacteriales</taxon>
        <taxon>Oscillospiraceae</taxon>
        <taxon>Anaerotruncus</taxon>
    </lineage>
</organism>
<evidence type="ECO:0000313" key="1">
    <source>
        <dbReference type="EMBL" id="CUQ21022.1"/>
    </source>
</evidence>
<evidence type="ECO:0000313" key="2">
    <source>
        <dbReference type="EMBL" id="OUP67145.1"/>
    </source>
</evidence>
<dbReference type="EMBL" id="CZBE01000036">
    <property type="protein sequence ID" value="CUQ21022.1"/>
    <property type="molecule type" value="Genomic_DNA"/>
</dbReference>
<proteinExistence type="predicted"/>
<reference evidence="1 3" key="1">
    <citation type="submission" date="2015-09" db="EMBL/GenBank/DDBJ databases">
        <authorList>
            <consortium name="Pathogen Informatics"/>
        </authorList>
    </citation>
    <scope>NUCLEOTIDE SEQUENCE [LARGE SCALE GENOMIC DNA]</scope>
    <source>
        <strain evidence="1 3">2789STDY5834939</strain>
    </source>
</reference>
<evidence type="ECO:0000313" key="4">
    <source>
        <dbReference type="Proteomes" id="UP000196386"/>
    </source>
</evidence>
<dbReference type="Proteomes" id="UP000095765">
    <property type="component" value="Unassembled WGS sequence"/>
</dbReference>
<dbReference type="RefSeq" id="WP_055246114.1">
    <property type="nucleotide sequence ID" value="NZ_CABIWA010000027.1"/>
</dbReference>
<name>A0A174UFI0_9FIRM</name>